<dbReference type="EMBL" id="KQ434938">
    <property type="protein sequence ID" value="KZC12064.1"/>
    <property type="molecule type" value="Genomic_DNA"/>
</dbReference>
<organism evidence="1 2">
    <name type="scientific">Dufourea novaeangliae</name>
    <name type="common">Sweat bee</name>
    <dbReference type="NCBI Taxonomy" id="178035"/>
    <lineage>
        <taxon>Eukaryota</taxon>
        <taxon>Metazoa</taxon>
        <taxon>Ecdysozoa</taxon>
        <taxon>Arthropoda</taxon>
        <taxon>Hexapoda</taxon>
        <taxon>Insecta</taxon>
        <taxon>Pterygota</taxon>
        <taxon>Neoptera</taxon>
        <taxon>Endopterygota</taxon>
        <taxon>Hymenoptera</taxon>
        <taxon>Apocrita</taxon>
        <taxon>Aculeata</taxon>
        <taxon>Apoidea</taxon>
        <taxon>Anthophila</taxon>
        <taxon>Halictidae</taxon>
        <taxon>Rophitinae</taxon>
        <taxon>Dufourea</taxon>
    </lineage>
</organism>
<keyword evidence="2" id="KW-1185">Reference proteome</keyword>
<proteinExistence type="predicted"/>
<dbReference type="AlphaFoldDB" id="A0A154PKR4"/>
<gene>
    <name evidence="1" type="ORF">WN55_03145</name>
</gene>
<evidence type="ECO:0000313" key="2">
    <source>
        <dbReference type="Proteomes" id="UP000076502"/>
    </source>
</evidence>
<name>A0A154PKR4_DUFNO</name>
<evidence type="ECO:0000313" key="1">
    <source>
        <dbReference type="EMBL" id="KZC12064.1"/>
    </source>
</evidence>
<accession>A0A154PKR4</accession>
<dbReference type="Proteomes" id="UP000076502">
    <property type="component" value="Unassembled WGS sequence"/>
</dbReference>
<protein>
    <submittedName>
        <fullName evidence="1">Uncharacterized protein</fullName>
    </submittedName>
</protein>
<sequence length="249" mass="28589">MQEDDRSKYEISKYVKKGRGELCVGAETSKGMLLVRLKSVDADKRIKRVRGAEMEDEVEKGRLSTAVKMKRLRKGEEKEGWWGGQEWEEKCMDKKRRNEWRFRRVIGSAGVDAILSSIPHQPSQATCIFSLTSYLPITATVRRLHPSELVPRSQGMASRKISRKEIGPRSGTREVEIIRGDESNQTIPSHKNEVLRKLTSIELLERQKGERRLRLVRNAAYKTSEELLSGYTKDDVLQVSMVDATLWEN</sequence>
<reference evidence="1 2" key="1">
    <citation type="submission" date="2015-07" db="EMBL/GenBank/DDBJ databases">
        <title>The genome of Dufourea novaeangliae.</title>
        <authorList>
            <person name="Pan H."/>
            <person name="Kapheim K."/>
        </authorList>
    </citation>
    <scope>NUCLEOTIDE SEQUENCE [LARGE SCALE GENOMIC DNA]</scope>
    <source>
        <strain evidence="1">0120121106</strain>
        <tissue evidence="1">Whole body</tissue>
    </source>
</reference>